<reference evidence="1" key="1">
    <citation type="submission" date="2023-03" db="EMBL/GenBank/DDBJ databases">
        <title>Actinorhabdospora filicis NBRC 111898.</title>
        <authorList>
            <person name="Ichikawa N."/>
            <person name="Sato H."/>
            <person name="Tonouchi N."/>
        </authorList>
    </citation>
    <scope>NUCLEOTIDE SEQUENCE</scope>
    <source>
        <strain evidence="1">NBRC 111898</strain>
    </source>
</reference>
<sequence>MTSEGLRGCTHGMSISRVPARIERVPRVVRVLGMVWDAVMGALIGALTGPVGTAGLSAAATASGRTRPHSLQ</sequence>
<evidence type="ECO:0000313" key="1">
    <source>
        <dbReference type="EMBL" id="GLZ79037.1"/>
    </source>
</evidence>
<keyword evidence="2" id="KW-1185">Reference proteome</keyword>
<organism evidence="1 2">
    <name type="scientific">Actinorhabdospora filicis</name>
    <dbReference type="NCBI Taxonomy" id="1785913"/>
    <lineage>
        <taxon>Bacteria</taxon>
        <taxon>Bacillati</taxon>
        <taxon>Actinomycetota</taxon>
        <taxon>Actinomycetes</taxon>
        <taxon>Micromonosporales</taxon>
        <taxon>Micromonosporaceae</taxon>
        <taxon>Actinorhabdospora</taxon>
    </lineage>
</organism>
<dbReference type="EMBL" id="BSTX01000002">
    <property type="protein sequence ID" value="GLZ79037.1"/>
    <property type="molecule type" value="Genomic_DNA"/>
</dbReference>
<evidence type="ECO:0000313" key="2">
    <source>
        <dbReference type="Proteomes" id="UP001165079"/>
    </source>
</evidence>
<dbReference type="AlphaFoldDB" id="A0A9W6SNJ7"/>
<dbReference type="Proteomes" id="UP001165079">
    <property type="component" value="Unassembled WGS sequence"/>
</dbReference>
<name>A0A9W6SNJ7_9ACTN</name>
<accession>A0A9W6SNJ7</accession>
<protein>
    <submittedName>
        <fullName evidence="1">Uncharacterized protein</fullName>
    </submittedName>
</protein>
<gene>
    <name evidence="1" type="ORF">Afil01_38440</name>
</gene>
<proteinExistence type="predicted"/>
<comment type="caution">
    <text evidence="1">The sequence shown here is derived from an EMBL/GenBank/DDBJ whole genome shotgun (WGS) entry which is preliminary data.</text>
</comment>